<dbReference type="InterPro" id="IPR007341">
    <property type="entry name" value="Transgly_assoc"/>
</dbReference>
<dbReference type="Proteomes" id="UP000216052">
    <property type="component" value="Chromosome"/>
</dbReference>
<feature type="transmembrane region" description="Helical" evidence="7">
    <location>
        <begin position="6"/>
        <end position="23"/>
    </location>
</feature>
<dbReference type="PANTHER" id="PTHR33884">
    <property type="entry name" value="UPF0410 PROTEIN YMGE"/>
    <property type="match status" value="1"/>
</dbReference>
<evidence type="ECO:0000256" key="3">
    <source>
        <dbReference type="ARBA" id="ARBA00022475"/>
    </source>
</evidence>
<reference evidence="8" key="1">
    <citation type="submission" date="2024-05" db="EMBL/GenBank/DDBJ databases">
        <title>Isolation and characterization of Sporomusa carbonis sp. nov., a carboxydotrophic hydrogenogen in the genus of Sporomusa isolated from a charcoal burning pile.</title>
        <authorList>
            <person name="Boeer T."/>
            <person name="Rosenbaum F."/>
            <person name="Eysell L."/>
            <person name="Mueller V."/>
            <person name="Daniel R."/>
            <person name="Poehlein A."/>
        </authorList>
    </citation>
    <scope>NUCLEOTIDE SEQUENCE [LARGE SCALE GENOMIC DNA]</scope>
    <source>
        <strain evidence="8">DSM 3132</strain>
    </source>
</reference>
<gene>
    <name evidence="8" type="ORF">SPACI_025400</name>
</gene>
<dbReference type="RefSeq" id="WP_093791894.1">
    <property type="nucleotide sequence ID" value="NZ_CP155571.1"/>
</dbReference>
<evidence type="ECO:0000313" key="9">
    <source>
        <dbReference type="Proteomes" id="UP000216052"/>
    </source>
</evidence>
<keyword evidence="6 7" id="KW-0472">Membrane</keyword>
<sequence length="87" mass="9172">MLSNAIWFLITGAVAGWLAGQLLRGHGFGFWVDMIVGVIGAYVGGFLLSVIGISTYGLIGQLIASVVGAVIFVWIVRAFSGNRAETK</sequence>
<protein>
    <recommendedName>
        <fullName evidence="10">Transglycosylase associated protein</fullName>
    </recommendedName>
</protein>
<comment type="similarity">
    <text evidence="2">Belongs to the UPF0410 family.</text>
</comment>
<evidence type="ECO:0000256" key="4">
    <source>
        <dbReference type="ARBA" id="ARBA00022692"/>
    </source>
</evidence>
<evidence type="ECO:0000256" key="5">
    <source>
        <dbReference type="ARBA" id="ARBA00022989"/>
    </source>
</evidence>
<evidence type="ECO:0000256" key="7">
    <source>
        <dbReference type="SAM" id="Phobius"/>
    </source>
</evidence>
<evidence type="ECO:0000256" key="6">
    <source>
        <dbReference type="ARBA" id="ARBA00023136"/>
    </source>
</evidence>
<keyword evidence="4 7" id="KW-0812">Transmembrane</keyword>
<keyword evidence="9" id="KW-1185">Reference proteome</keyword>
<feature type="transmembrane region" description="Helical" evidence="7">
    <location>
        <begin position="59"/>
        <end position="79"/>
    </location>
</feature>
<comment type="subcellular location">
    <subcellularLocation>
        <location evidence="1">Cell membrane</location>
        <topology evidence="1">Multi-pass membrane protein</topology>
    </subcellularLocation>
</comment>
<keyword evidence="5 7" id="KW-1133">Transmembrane helix</keyword>
<proteinExistence type="inferred from homology"/>
<evidence type="ECO:0000256" key="1">
    <source>
        <dbReference type="ARBA" id="ARBA00004651"/>
    </source>
</evidence>
<organism evidence="8 9">
    <name type="scientific">Sporomusa acidovorans (strain ATCC 49682 / DSM 3132 / Mol)</name>
    <dbReference type="NCBI Taxonomy" id="1123286"/>
    <lineage>
        <taxon>Bacteria</taxon>
        <taxon>Bacillati</taxon>
        <taxon>Bacillota</taxon>
        <taxon>Negativicutes</taxon>
        <taxon>Selenomonadales</taxon>
        <taxon>Sporomusaceae</taxon>
        <taxon>Sporomusa</taxon>
    </lineage>
</organism>
<dbReference type="EMBL" id="CP155571">
    <property type="protein sequence ID" value="XFO72488.1"/>
    <property type="molecule type" value="Genomic_DNA"/>
</dbReference>
<evidence type="ECO:0008006" key="10">
    <source>
        <dbReference type="Google" id="ProtNLM"/>
    </source>
</evidence>
<feature type="transmembrane region" description="Helical" evidence="7">
    <location>
        <begin position="30"/>
        <end position="53"/>
    </location>
</feature>
<dbReference type="Pfam" id="PF04226">
    <property type="entry name" value="Transgly_assoc"/>
    <property type="match status" value="1"/>
</dbReference>
<name>A0ABZ3J278_SPOA4</name>
<keyword evidence="3" id="KW-1003">Cell membrane</keyword>
<accession>A0ABZ3J278</accession>
<evidence type="ECO:0000256" key="2">
    <source>
        <dbReference type="ARBA" id="ARBA00011006"/>
    </source>
</evidence>
<evidence type="ECO:0000313" key="8">
    <source>
        <dbReference type="EMBL" id="XFO72488.1"/>
    </source>
</evidence>
<dbReference type="PANTHER" id="PTHR33884:SF3">
    <property type="entry name" value="UPF0410 PROTEIN YMGE"/>
    <property type="match status" value="1"/>
</dbReference>